<keyword evidence="5" id="KW-0378">Hydrolase</keyword>
<dbReference type="EMBL" id="CP000088">
    <property type="protein sequence ID" value="AAZ54823.1"/>
    <property type="molecule type" value="Genomic_DNA"/>
</dbReference>
<evidence type="ECO:0000256" key="1">
    <source>
        <dbReference type="ARBA" id="ARBA00007261"/>
    </source>
</evidence>
<dbReference type="AlphaFoldDB" id="Q47RU4"/>
<dbReference type="eggNOG" id="COG0612">
    <property type="taxonomic scope" value="Bacteria"/>
</dbReference>
<accession>Q47RU4</accession>
<dbReference type="EC" id="3.4.24.64" evidence="5"/>
<dbReference type="Gene3D" id="3.30.830.10">
    <property type="entry name" value="Metalloenzyme, LuxS/M16 peptidase-like"/>
    <property type="match status" value="2"/>
</dbReference>
<evidence type="ECO:0000256" key="2">
    <source>
        <dbReference type="RuleBase" id="RU004447"/>
    </source>
</evidence>
<dbReference type="GO" id="GO:0046872">
    <property type="term" value="F:metal ion binding"/>
    <property type="evidence" value="ECO:0007669"/>
    <property type="project" value="InterPro"/>
</dbReference>
<comment type="similarity">
    <text evidence="1 2">Belongs to the peptidase M16 family.</text>
</comment>
<dbReference type="PANTHER" id="PTHR11851">
    <property type="entry name" value="METALLOPROTEASE"/>
    <property type="match status" value="1"/>
</dbReference>
<dbReference type="HOGENOM" id="CLU_009902_3_0_11"/>
<feature type="domain" description="Peptidase M16 N-terminal" evidence="3">
    <location>
        <begin position="55"/>
        <end position="202"/>
    </location>
</feature>
<evidence type="ECO:0000313" key="5">
    <source>
        <dbReference type="EMBL" id="AAZ54823.1"/>
    </source>
</evidence>
<gene>
    <name evidence="5" type="ordered locus">Tfu_0785</name>
</gene>
<dbReference type="STRING" id="269800.Tfu_0785"/>
<dbReference type="Pfam" id="PF05193">
    <property type="entry name" value="Peptidase_M16_C"/>
    <property type="match status" value="1"/>
</dbReference>
<dbReference type="InterPro" id="IPR007863">
    <property type="entry name" value="Peptidase_M16_C"/>
</dbReference>
<protein>
    <submittedName>
        <fullName evidence="5">Mitochondrial processing peptidase</fullName>
        <ecNumber evidence="5">3.4.24.64</ecNumber>
    </submittedName>
</protein>
<dbReference type="InterPro" id="IPR011249">
    <property type="entry name" value="Metalloenz_LuxS/M16"/>
</dbReference>
<evidence type="ECO:0000259" key="4">
    <source>
        <dbReference type="Pfam" id="PF05193"/>
    </source>
</evidence>
<organism evidence="5">
    <name type="scientific">Thermobifida fusca (strain YX)</name>
    <dbReference type="NCBI Taxonomy" id="269800"/>
    <lineage>
        <taxon>Bacteria</taxon>
        <taxon>Bacillati</taxon>
        <taxon>Actinomycetota</taxon>
        <taxon>Actinomycetes</taxon>
        <taxon>Streptosporangiales</taxon>
        <taxon>Nocardiopsidaceae</taxon>
        <taxon>Thermobifida</taxon>
    </lineage>
</organism>
<dbReference type="InterPro" id="IPR011765">
    <property type="entry name" value="Pept_M16_N"/>
</dbReference>
<feature type="domain" description="Peptidase M16 C-terminal" evidence="4">
    <location>
        <begin position="209"/>
        <end position="388"/>
    </location>
</feature>
<proteinExistence type="inferred from homology"/>
<dbReference type="PANTHER" id="PTHR11851:SF49">
    <property type="entry name" value="MITOCHONDRIAL-PROCESSING PEPTIDASE SUBUNIT ALPHA"/>
    <property type="match status" value="1"/>
</dbReference>
<dbReference type="GO" id="GO:0006508">
    <property type="term" value="P:proteolysis"/>
    <property type="evidence" value="ECO:0007669"/>
    <property type="project" value="InterPro"/>
</dbReference>
<dbReference type="PROSITE" id="PS00143">
    <property type="entry name" value="INSULINASE"/>
    <property type="match status" value="1"/>
</dbReference>
<dbReference type="InterPro" id="IPR001431">
    <property type="entry name" value="Pept_M16_Zn_BS"/>
</dbReference>
<dbReference type="Pfam" id="PF00675">
    <property type="entry name" value="Peptidase_M16"/>
    <property type="match status" value="1"/>
</dbReference>
<reference evidence="5" key="1">
    <citation type="submission" date="2005-07" db="EMBL/GenBank/DDBJ databases">
        <title>Complete sequence of Thermobifida fusca YX.</title>
        <authorList>
            <consortium name="US DOE Joint Genome Institute"/>
            <person name="Copeland A."/>
            <person name="Lucas S."/>
            <person name="Lapidus A."/>
            <person name="Barry K."/>
            <person name="Detter J.C."/>
            <person name="Glavina T."/>
            <person name="Hammon N."/>
            <person name="Israni S."/>
            <person name="Pitluck S."/>
            <person name="Di Bartolo G."/>
            <person name="Chain P."/>
            <person name="Schmutz J."/>
            <person name="Larimer F."/>
            <person name="Land M."/>
            <person name="Lykidis A."/>
            <person name="Richardson P."/>
        </authorList>
    </citation>
    <scope>NUCLEOTIDE SEQUENCE</scope>
    <source>
        <strain evidence="5">YX</strain>
    </source>
</reference>
<sequence>MLGGGPAIVFAFAEEGPMTTVPIAAEQEVGTTVTLLEPGDGTGLVRRTVLPGGLRVVTETMQGVRSVAFGISATTGSRDEDAEHAGAAHFLEHLLFKGTERRSALDISALLDGVGADYNAYTTKEQTTYYAKVLDRDLPLAIDVISDMVANSVLDPAEVETERGVILEEIAMYEDEPADVVDDVFAAHFFKGSPLGRPILGTNDTIRALTRERILEQYRSAYVPSELIVAAAGNLDHDTVVRQVAEAFRDKLDAAGDARPAAPRIGTEPPATNPGTVLVSRDSEQAHLILGREGVKRTDPRWYALRVLSAILGGGMSSRLFQEVREKRGLAYAVHGYTCSYSDTGLFQVYVGCLPDKIDEVLDVCRTELERAAAHGVDAAELARAKGQIRGSWVLGTEGTNARMSRLTSHELGYRRHLSLSEDLALFDAVTSEDVSEVAAEILTRPEALAVVGPYEEGRSFV</sequence>
<dbReference type="GO" id="GO:0004222">
    <property type="term" value="F:metalloendopeptidase activity"/>
    <property type="evidence" value="ECO:0007669"/>
    <property type="project" value="UniProtKB-EC"/>
</dbReference>
<evidence type="ECO:0000259" key="3">
    <source>
        <dbReference type="Pfam" id="PF00675"/>
    </source>
</evidence>
<dbReference type="SUPFAM" id="SSF63411">
    <property type="entry name" value="LuxS/MPP-like metallohydrolase"/>
    <property type="match status" value="2"/>
</dbReference>
<dbReference type="KEGG" id="tfu:Tfu_0785"/>
<name>Q47RU4_THEFY</name>
<dbReference type="InterPro" id="IPR050361">
    <property type="entry name" value="MPP/UQCRC_Complex"/>
</dbReference>